<proteinExistence type="predicted"/>
<protein>
    <submittedName>
        <fullName evidence="2">DUF58 domain-containing protein</fullName>
    </submittedName>
</protein>
<dbReference type="Proteomes" id="UP001156196">
    <property type="component" value="Chromosome"/>
</dbReference>
<dbReference type="KEGG" id="msum:OH143_06275"/>
<dbReference type="RefSeq" id="WP_011845234.1">
    <property type="nucleotide sequence ID" value="NZ_CP109831.1"/>
</dbReference>
<keyword evidence="3" id="KW-1185">Reference proteome</keyword>
<dbReference type="AlphaFoldDB" id="A0AAX3E559"/>
<gene>
    <name evidence="2" type="ORF">OH143_06275</name>
</gene>
<dbReference type="GeneID" id="76730481"/>
<dbReference type="GeneID" id="4847446"/>
<dbReference type="InterPro" id="IPR002881">
    <property type="entry name" value="DUF58"/>
</dbReference>
<accession>A0AAX3E559</accession>
<feature type="domain" description="DUF58" evidence="1">
    <location>
        <begin position="192"/>
        <end position="302"/>
    </location>
</feature>
<sequence length="415" mass="43511">MIRPTRTSVGIAALALALTVVALLLLMPAAALAAGSLALFLLWRGWRFECDLMSAVASLAVDREVDRTILRQGATVNVRVQVTLAVPTGMEVRVRDLPPAIAAGEGALCDPGRTAAYTFRPMAPGETAFCGVVLEASDAFFSRDLVCRRFGAPHLRVFPAGATETGRGKGSSGGDAEVDRQAELSGQSVRGFRPYQTGDDPGLIDWKLSARRNAPYIRQLTALEGGTPLIVVDLPARIEDDPEGFARFSMAACSAVEGAIDSHDGCSLMVVAGGEIVRYLPLTQDLREALAVLGGLAPVEPRTPLYRAPGPAVLAARVHRSGAKGSPGERTYGERLGGVLSAFAAESPAPFTAAVRSALGRAGTTEAWIYSLLPAGDMSHLIQITYEAKVRGMRVVLKAPSGAGTIPGIDAVEAL</sequence>
<evidence type="ECO:0000313" key="3">
    <source>
        <dbReference type="Proteomes" id="UP001156196"/>
    </source>
</evidence>
<dbReference type="EMBL" id="CP109831">
    <property type="protein sequence ID" value="UYU17325.1"/>
    <property type="molecule type" value="Genomic_DNA"/>
</dbReference>
<evidence type="ECO:0000259" key="1">
    <source>
        <dbReference type="Pfam" id="PF01882"/>
    </source>
</evidence>
<name>A0AAX3E559_9EURY</name>
<organism evidence="2 3">
    <name type="scientific">Methanoculleus submarinus</name>
    <dbReference type="NCBI Taxonomy" id="204050"/>
    <lineage>
        <taxon>Archaea</taxon>
        <taxon>Methanobacteriati</taxon>
        <taxon>Methanobacteriota</taxon>
        <taxon>Stenosarchaea group</taxon>
        <taxon>Methanomicrobia</taxon>
        <taxon>Methanomicrobiales</taxon>
        <taxon>Methanomicrobiaceae</taxon>
        <taxon>Methanoculleus</taxon>
    </lineage>
</organism>
<evidence type="ECO:0000313" key="2">
    <source>
        <dbReference type="EMBL" id="UYU17325.1"/>
    </source>
</evidence>
<reference evidence="2" key="1">
    <citation type="submission" date="2022-10" db="EMBL/GenBank/DDBJ databases">
        <title>Complete genome of Methanoculleus submarinus DSM 15122.</title>
        <authorList>
            <person name="Chen S.-C."/>
            <person name="Lai S.-J."/>
            <person name="You Y.-T."/>
        </authorList>
    </citation>
    <scope>NUCLEOTIDE SEQUENCE</scope>
    <source>
        <strain evidence="2">DSM 15122</strain>
    </source>
</reference>
<dbReference type="Pfam" id="PF01882">
    <property type="entry name" value="DUF58"/>
    <property type="match status" value="1"/>
</dbReference>